<name>Q4V1P6_BACCZ</name>
<dbReference type="Proteomes" id="UP000002612">
    <property type="component" value="Plasmid pE33L466"/>
</dbReference>
<evidence type="ECO:0000313" key="1">
    <source>
        <dbReference type="EMBL" id="AAY60361.1"/>
    </source>
</evidence>
<accession>Q4V1P6</accession>
<dbReference type="KEGG" id="bcz:pE33L466_0203"/>
<keyword evidence="1" id="KW-0614">Plasmid</keyword>
<proteinExistence type="predicted"/>
<dbReference type="EMBL" id="CP000040">
    <property type="protein sequence ID" value="AAY60361.1"/>
    <property type="molecule type" value="Genomic_DNA"/>
</dbReference>
<sequence length="79" mass="9151">MAVIMVLIDLVEVLKFIRKESFSVKELLNQNFQIESIVAATDYRRPELFKNYTNLGEITGTRIINLCNFKNVEDEKVAL</sequence>
<dbReference type="PATRIC" id="fig|288681.22.peg.5609"/>
<evidence type="ECO:0000313" key="2">
    <source>
        <dbReference type="Proteomes" id="UP000002612"/>
    </source>
</evidence>
<reference evidence="2" key="1">
    <citation type="journal article" date="2006" name="J. Bacteriol.">
        <title>Pathogenomic sequence analysis of Bacillus cereus and Bacillus thuringiensis isolates closely related to Bacillus anthracis.</title>
        <authorList>
            <person name="Han C.S."/>
            <person name="Xie G."/>
            <person name="Challacombe J.F."/>
            <person name="Altherr M.R."/>
            <person name="Bhotika S.S."/>
            <person name="Brown N."/>
            <person name="Bruce D."/>
            <person name="Campbell C.S."/>
            <person name="Campbell M.L."/>
            <person name="Chen J."/>
            <person name="Chertkov O."/>
            <person name="Cleland C."/>
            <person name="Dimitrijevic M."/>
            <person name="Doggett N.A."/>
            <person name="Fawcett J.J."/>
            <person name="Glavina T."/>
            <person name="Goodwin L.A."/>
            <person name="Green L.D."/>
            <person name="Hill K.K."/>
            <person name="Hitchcock P."/>
            <person name="Jackson P.J."/>
            <person name="Keim P."/>
            <person name="Kewalramani A.R."/>
            <person name="Longmire J."/>
            <person name="Lucas S."/>
            <person name="Malfatti S."/>
            <person name="McMurry K."/>
            <person name="Meincke L.J."/>
            <person name="Misra M."/>
            <person name="Moseman B.L."/>
            <person name="Mundt M."/>
            <person name="Munk A.C."/>
            <person name="Okinaka R.T."/>
            <person name="Parson-Quintana B."/>
            <person name="Reilly L.P."/>
            <person name="Richardson P."/>
            <person name="Robinson D.L."/>
            <person name="Rubin E."/>
            <person name="Saunders E."/>
            <person name="Tapia R."/>
            <person name="Tesmer J.G."/>
            <person name="Thayer N."/>
            <person name="Thompson L.S."/>
            <person name="Tice H."/>
            <person name="Ticknor L.O."/>
            <person name="Wills P.L."/>
            <person name="Brettin T.S."/>
            <person name="Gilna P."/>
        </authorList>
    </citation>
    <scope>NUCLEOTIDE SEQUENCE [LARGE SCALE GENOMIC DNA]</scope>
    <source>
        <strain evidence="2">ZK / E33L</strain>
        <plasmid evidence="2">pE33L466</plasmid>
    </source>
</reference>
<dbReference type="AlphaFoldDB" id="Q4V1P6"/>
<protein>
    <submittedName>
        <fullName evidence="1">Uncharacterized protein</fullName>
    </submittedName>
</protein>
<geneLocation type="plasmid" evidence="1 2">
    <name>pE33L466</name>
</geneLocation>
<organism evidence="1 2">
    <name type="scientific">Bacillus cereus (strain ZK / E33L)</name>
    <dbReference type="NCBI Taxonomy" id="288681"/>
    <lineage>
        <taxon>Bacteria</taxon>
        <taxon>Bacillati</taxon>
        <taxon>Bacillota</taxon>
        <taxon>Bacilli</taxon>
        <taxon>Bacillales</taxon>
        <taxon>Bacillaceae</taxon>
        <taxon>Bacillus</taxon>
        <taxon>Bacillus cereus group</taxon>
    </lineage>
</organism>
<gene>
    <name evidence="1" type="ordered locus">pE33L466_0203</name>
</gene>